<dbReference type="RefSeq" id="WP_045447652.1">
    <property type="nucleotide sequence ID" value="NZ_BBIO01000012.1"/>
</dbReference>
<dbReference type="InterPro" id="IPR041999">
    <property type="entry name" value="Sortase_D_1"/>
</dbReference>
<dbReference type="AlphaFoldDB" id="A0A081BCV0"/>
<dbReference type="Gene3D" id="2.40.260.10">
    <property type="entry name" value="Sortase"/>
    <property type="match status" value="1"/>
</dbReference>
<dbReference type="SUPFAM" id="SSF63817">
    <property type="entry name" value="Sortase"/>
    <property type="match status" value="1"/>
</dbReference>
<comment type="caution">
    <text evidence="2">The sequence shown here is derived from an EMBL/GenBank/DDBJ whole genome shotgun (WGS) entry which is preliminary data.</text>
</comment>
<reference evidence="2 3" key="1">
    <citation type="submission" date="2014-07" db="EMBL/GenBank/DDBJ databases">
        <title>Tepidicaulis marinum gen. nov., sp. nov., a novel marine bacterium denitrifying nitrate to nitrous oxide strictly under microaerobic conditions.</title>
        <authorList>
            <person name="Takeuchi M."/>
            <person name="Yamagishi T."/>
            <person name="Kamagata Y."/>
            <person name="Oshima K."/>
            <person name="Hattori M."/>
            <person name="Katayama T."/>
            <person name="Hanada S."/>
            <person name="Tamaki H."/>
            <person name="Marumo K."/>
            <person name="Maeda H."/>
            <person name="Nedachi M."/>
            <person name="Iwasaki W."/>
            <person name="Suwa Y."/>
            <person name="Sakata S."/>
        </authorList>
    </citation>
    <scope>NUCLEOTIDE SEQUENCE [LARGE SCALE GENOMIC DNA]</scope>
    <source>
        <strain evidence="2 3">MA2</strain>
    </source>
</reference>
<dbReference type="Proteomes" id="UP000028702">
    <property type="component" value="Unassembled WGS sequence"/>
</dbReference>
<dbReference type="Pfam" id="PF04203">
    <property type="entry name" value="Sortase"/>
    <property type="match status" value="1"/>
</dbReference>
<dbReference type="InterPro" id="IPR022445">
    <property type="entry name" value="Sortase_proteobact_type"/>
</dbReference>
<dbReference type="NCBIfam" id="TIGR03784">
    <property type="entry name" value="marine_sortase"/>
    <property type="match status" value="1"/>
</dbReference>
<dbReference type="eggNOG" id="COG3764">
    <property type="taxonomic scope" value="Bacteria"/>
</dbReference>
<dbReference type="EMBL" id="BBIO01000012">
    <property type="protein sequence ID" value="GAK45868.1"/>
    <property type="molecule type" value="Genomic_DNA"/>
</dbReference>
<dbReference type="InterPro" id="IPR023365">
    <property type="entry name" value="Sortase_dom-sf"/>
</dbReference>
<keyword evidence="1" id="KW-0378">Hydrolase</keyword>
<accession>A0A081BCV0</accession>
<proteinExistence type="predicted"/>
<evidence type="ECO:0000313" key="3">
    <source>
        <dbReference type="Proteomes" id="UP000028702"/>
    </source>
</evidence>
<sequence>MARAVSLPRSLPHSWPRKLAACALALCLGAGALLFGQGVYIHAKAGLAQVLLQKAWAETLESGAPTKPWPWADTWPVARISAPRLGNSTIVLSGGSGEALAFGPGHLTGTPPPGPHGTTVFAAHRDTHFAFLQHLKTGDRLDVTGADGVRRSYRVSHTRIVDAAASGIDPAEGGGRLALVTCYPFGAVAQGRQRYVVFAKQAL</sequence>
<organism evidence="2 3">
    <name type="scientific">Tepidicaulis marinus</name>
    <dbReference type="NCBI Taxonomy" id="1333998"/>
    <lineage>
        <taxon>Bacteria</taxon>
        <taxon>Pseudomonadati</taxon>
        <taxon>Pseudomonadota</taxon>
        <taxon>Alphaproteobacteria</taxon>
        <taxon>Hyphomicrobiales</taxon>
        <taxon>Parvibaculaceae</taxon>
        <taxon>Tepidicaulis</taxon>
    </lineage>
</organism>
<name>A0A081BCV0_9HYPH</name>
<dbReference type="InterPro" id="IPR005754">
    <property type="entry name" value="Sortase"/>
</dbReference>
<evidence type="ECO:0000313" key="2">
    <source>
        <dbReference type="EMBL" id="GAK45868.1"/>
    </source>
</evidence>
<keyword evidence="3" id="KW-1185">Reference proteome</keyword>
<protein>
    <submittedName>
        <fullName evidence="2">Sortase family protein</fullName>
    </submittedName>
</protein>
<dbReference type="GO" id="GO:0016787">
    <property type="term" value="F:hydrolase activity"/>
    <property type="evidence" value="ECO:0007669"/>
    <property type="project" value="UniProtKB-KW"/>
</dbReference>
<evidence type="ECO:0000256" key="1">
    <source>
        <dbReference type="ARBA" id="ARBA00022801"/>
    </source>
</evidence>
<gene>
    <name evidence="2" type="ORF">M2A_2367</name>
</gene>
<dbReference type="NCBIfam" id="TIGR01076">
    <property type="entry name" value="sortase_fam"/>
    <property type="match status" value="1"/>
</dbReference>
<dbReference type="CDD" id="cd05828">
    <property type="entry name" value="Sortase_D_1"/>
    <property type="match status" value="1"/>
</dbReference>
<dbReference type="STRING" id="1333998.M2A_2367"/>